<evidence type="ECO:0000313" key="3">
    <source>
        <dbReference type="Proteomes" id="UP000317078"/>
    </source>
</evidence>
<dbReference type="SUPFAM" id="SSF53187">
    <property type="entry name" value="Zn-dependent exopeptidases"/>
    <property type="match status" value="1"/>
</dbReference>
<dbReference type="PIRSF" id="PIRSF029730">
    <property type="entry name" value="UCP029730"/>
    <property type="match status" value="1"/>
</dbReference>
<feature type="region of interest" description="Disordered" evidence="1">
    <location>
        <begin position="1"/>
        <end position="27"/>
    </location>
</feature>
<reference evidence="2 3" key="1">
    <citation type="journal article" date="2019" name="Environ. Microbiol.">
        <title>Species interactions and distinct microbial communities in high Arctic permafrost affected cryosols are associated with the CH4 and CO2 gas fluxes.</title>
        <authorList>
            <person name="Altshuler I."/>
            <person name="Hamel J."/>
            <person name="Turney S."/>
            <person name="Magnuson E."/>
            <person name="Levesque R."/>
            <person name="Greer C."/>
            <person name="Whyte L.G."/>
        </authorList>
    </citation>
    <scope>NUCLEOTIDE SEQUENCE [LARGE SCALE GENOMIC DNA]</scope>
    <source>
        <strain evidence="2 3">S9.3B</strain>
    </source>
</reference>
<comment type="caution">
    <text evidence="2">The sequence shown here is derived from an EMBL/GenBank/DDBJ whole genome shotgun (WGS) entry which is preliminary data.</text>
</comment>
<organism evidence="2 3">
    <name type="scientific">Muricoccus nepalensis</name>
    <dbReference type="NCBI Taxonomy" id="1854500"/>
    <lineage>
        <taxon>Bacteria</taxon>
        <taxon>Pseudomonadati</taxon>
        <taxon>Pseudomonadota</taxon>
        <taxon>Alphaproteobacteria</taxon>
        <taxon>Acetobacterales</taxon>
        <taxon>Roseomonadaceae</taxon>
        <taxon>Muricoccus</taxon>
    </lineage>
</organism>
<dbReference type="EMBL" id="RCZP01000002">
    <property type="protein sequence ID" value="TPG60485.1"/>
    <property type="molecule type" value="Genomic_DNA"/>
</dbReference>
<dbReference type="InterPro" id="IPR011227">
    <property type="entry name" value="UCP029730"/>
</dbReference>
<dbReference type="OrthoDB" id="9815326at2"/>
<keyword evidence="3" id="KW-1185">Reference proteome</keyword>
<protein>
    <submittedName>
        <fullName evidence="2">N-formylglutamate amidohydrolase</fullName>
    </submittedName>
</protein>
<evidence type="ECO:0000256" key="1">
    <source>
        <dbReference type="SAM" id="MobiDB-lite"/>
    </source>
</evidence>
<dbReference type="Proteomes" id="UP000317078">
    <property type="component" value="Unassembled WGS sequence"/>
</dbReference>
<sequence>MHAGGLQRGDGRSEGGSRAVTEPAPVEVVNPGGASPFVLLCEHASNHVPARYGALGLPEAELGRHIAWDIGAAALARRLSALLDAPLLLSAVSRLVIDLNRPPGVPTSIPERSEDTPIPGNLGLAPEERAAREAAWFHPFHDAVTALLDRRAAAGAPAIVVGVHSFTPRFQGVDRPWHAGVLFAAAEGFGRALAAAIGSDPALVVGENEPYRIEPGLHDYTVPVHGDSRGIDAALIEVRQDLLGDPAGIEDWALRLASALGGAAGRRV</sequence>
<evidence type="ECO:0000313" key="2">
    <source>
        <dbReference type="EMBL" id="TPG60485.1"/>
    </source>
</evidence>
<dbReference type="Gene3D" id="3.40.630.40">
    <property type="entry name" value="Zn-dependent exopeptidases"/>
    <property type="match status" value="1"/>
</dbReference>
<accession>A0A502GF08</accession>
<dbReference type="AlphaFoldDB" id="A0A502GF08"/>
<gene>
    <name evidence="2" type="ORF">EAH89_03705</name>
</gene>
<dbReference type="InterPro" id="IPR007709">
    <property type="entry name" value="N-FG_amidohydro"/>
</dbReference>
<dbReference type="GO" id="GO:0016787">
    <property type="term" value="F:hydrolase activity"/>
    <property type="evidence" value="ECO:0007669"/>
    <property type="project" value="UniProtKB-KW"/>
</dbReference>
<keyword evidence="2" id="KW-0378">Hydrolase</keyword>
<name>A0A502GF08_9PROT</name>
<dbReference type="Pfam" id="PF05013">
    <property type="entry name" value="FGase"/>
    <property type="match status" value="1"/>
</dbReference>
<proteinExistence type="predicted"/>